<sequence>MNKLEVLYKMSKAMKEKEKISGTVNLVGTSEKGEFANITNNFEKDIKNKKMKIDAKLNVNTEEVKAEKDIVKEFDFEKLHEGHRHGGHHCGRGNGHMHGHGRCGNKFEKLEFLFKTLNDMELSEEGDLKVITLDIKDIIKKKKEKMKEFHKNHEHHGHHHHMEDGKCEELKEVFKIKHAIFKEILSCESEKAVLRLIIDKDFTIKSVEVKSEGDKKVEFKADLNY</sequence>
<protein>
    <submittedName>
        <fullName evidence="1">Uncharacterized protein</fullName>
    </submittedName>
</protein>
<proteinExistence type="predicted"/>
<evidence type="ECO:0000313" key="2">
    <source>
        <dbReference type="Proteomes" id="UP000191448"/>
    </source>
</evidence>
<reference evidence="1 2" key="1">
    <citation type="submission" date="2016-02" db="EMBL/GenBank/DDBJ databases">
        <title>Genome sequence of Clostridium thermobutyricum DSM 4928.</title>
        <authorList>
            <person name="Poehlein A."/>
            <person name="Daniel R."/>
        </authorList>
    </citation>
    <scope>NUCLEOTIDE SEQUENCE [LARGE SCALE GENOMIC DNA]</scope>
    <source>
        <strain evidence="1 2">DSM 4928</strain>
    </source>
</reference>
<gene>
    <name evidence="1" type="ORF">CLTHE_03870</name>
</gene>
<dbReference type="AlphaFoldDB" id="A0A1V4T047"/>
<organism evidence="1 2">
    <name type="scientific">Clostridium thermobutyricum DSM 4928</name>
    <dbReference type="NCBI Taxonomy" id="1121339"/>
    <lineage>
        <taxon>Bacteria</taxon>
        <taxon>Bacillati</taxon>
        <taxon>Bacillota</taxon>
        <taxon>Clostridia</taxon>
        <taxon>Eubacteriales</taxon>
        <taxon>Clostridiaceae</taxon>
        <taxon>Clostridium</taxon>
    </lineage>
</organism>
<dbReference type="Proteomes" id="UP000191448">
    <property type="component" value="Unassembled WGS sequence"/>
</dbReference>
<dbReference type="RefSeq" id="WP_080021761.1">
    <property type="nucleotide sequence ID" value="NZ_LTAY01000020.1"/>
</dbReference>
<name>A0A1V4T047_9CLOT</name>
<evidence type="ECO:0000313" key="1">
    <source>
        <dbReference type="EMBL" id="OPX49908.1"/>
    </source>
</evidence>
<comment type="caution">
    <text evidence="1">The sequence shown here is derived from an EMBL/GenBank/DDBJ whole genome shotgun (WGS) entry which is preliminary data.</text>
</comment>
<dbReference type="OrthoDB" id="1898447at2"/>
<dbReference type="EMBL" id="LTAY01000020">
    <property type="protein sequence ID" value="OPX49908.1"/>
    <property type="molecule type" value="Genomic_DNA"/>
</dbReference>
<accession>A0A1V4T047</accession>